<comment type="caution">
    <text evidence="1">The sequence shown here is derived from an EMBL/GenBank/DDBJ whole genome shotgun (WGS) entry which is preliminary data.</text>
</comment>
<proteinExistence type="predicted"/>
<evidence type="ECO:0000313" key="1">
    <source>
        <dbReference type="EMBL" id="MDD9207952.1"/>
    </source>
</evidence>
<accession>A0ABT5U0V3</accession>
<dbReference type="CDD" id="cd00448">
    <property type="entry name" value="YjgF_YER057c_UK114_family"/>
    <property type="match status" value="2"/>
</dbReference>
<reference evidence="1" key="1">
    <citation type="submission" date="2023-02" db="EMBL/GenBank/DDBJ databases">
        <title>Georgenia sp.10Sc9-8, isolated from a soil sample collected from the Taklamakan desert.</title>
        <authorList>
            <person name="Liu S."/>
        </authorList>
    </citation>
    <scope>NUCLEOTIDE SEQUENCE</scope>
    <source>
        <strain evidence="1">10Sc9-8</strain>
    </source>
</reference>
<dbReference type="SUPFAM" id="SSF55298">
    <property type="entry name" value="YjgF-like"/>
    <property type="match status" value="2"/>
</dbReference>
<organism evidence="1 2">
    <name type="scientific">Georgenia halotolerans</name>
    <dbReference type="NCBI Taxonomy" id="3028317"/>
    <lineage>
        <taxon>Bacteria</taxon>
        <taxon>Bacillati</taxon>
        <taxon>Actinomycetota</taxon>
        <taxon>Actinomycetes</taxon>
        <taxon>Micrococcales</taxon>
        <taxon>Bogoriellaceae</taxon>
        <taxon>Georgenia</taxon>
    </lineage>
</organism>
<name>A0ABT5U0V3_9MICO</name>
<sequence>SDLEHVVKAQVFLKDLADFAGFDDVWKEYFGDAPPPRTTLQIAELLVPGSRLEIDLIAVTADGALHPERISTGDAPRPLANYVQGVKVGDLVFAAGQLASDFTTGVPAEAKVDPRFPFYGSDIEKQTDFVLTHCDTVLRAAGSSLTRSVKAQVFMTDLTDFHGMDKVWRRHFGQVPPPRTTVELQGAGLLVPGTLVEIDLIAAVE</sequence>
<evidence type="ECO:0000313" key="2">
    <source>
        <dbReference type="Proteomes" id="UP001165561"/>
    </source>
</evidence>
<dbReference type="Pfam" id="PF01042">
    <property type="entry name" value="Ribonuc_L-PSP"/>
    <property type="match status" value="2"/>
</dbReference>
<dbReference type="Proteomes" id="UP001165561">
    <property type="component" value="Unassembled WGS sequence"/>
</dbReference>
<keyword evidence="2" id="KW-1185">Reference proteome</keyword>
<dbReference type="InterPro" id="IPR035959">
    <property type="entry name" value="RutC-like_sf"/>
</dbReference>
<feature type="non-terminal residue" evidence="1">
    <location>
        <position position="1"/>
    </location>
</feature>
<protein>
    <submittedName>
        <fullName evidence="1">RidA family protein</fullName>
    </submittedName>
</protein>
<dbReference type="PANTHER" id="PTHR11803:SF39">
    <property type="entry name" value="2-IMINOBUTANOATE_2-IMINOPROPANOATE DEAMINASE"/>
    <property type="match status" value="1"/>
</dbReference>
<dbReference type="Gene3D" id="3.30.1330.40">
    <property type="entry name" value="RutC-like"/>
    <property type="match status" value="2"/>
</dbReference>
<dbReference type="EMBL" id="JARACI010001175">
    <property type="protein sequence ID" value="MDD9207952.1"/>
    <property type="molecule type" value="Genomic_DNA"/>
</dbReference>
<dbReference type="InterPro" id="IPR006175">
    <property type="entry name" value="YjgF/YER057c/UK114"/>
</dbReference>
<gene>
    <name evidence="1" type="ORF">PU560_15965</name>
</gene>
<dbReference type="PANTHER" id="PTHR11803">
    <property type="entry name" value="2-IMINOBUTANOATE/2-IMINOPROPANOATE DEAMINASE RIDA"/>
    <property type="match status" value="1"/>
</dbReference>